<evidence type="ECO:0000313" key="1">
    <source>
        <dbReference type="EMBL" id="KAK9008059.1"/>
    </source>
</evidence>
<comment type="caution">
    <text evidence="1">The sequence shown here is derived from an EMBL/GenBank/DDBJ whole genome shotgun (WGS) entry which is preliminary data.</text>
</comment>
<keyword evidence="2" id="KW-1185">Reference proteome</keyword>
<reference evidence="1 2" key="1">
    <citation type="journal article" date="2024" name="G3 (Bethesda)">
        <title>Genome assembly of Hibiscus sabdariffa L. provides insights into metabolisms of medicinal natural products.</title>
        <authorList>
            <person name="Kim T."/>
        </authorList>
    </citation>
    <scope>NUCLEOTIDE SEQUENCE [LARGE SCALE GENOMIC DNA]</scope>
    <source>
        <strain evidence="1">TK-2024</strain>
        <tissue evidence="1">Old leaves</tissue>
    </source>
</reference>
<protein>
    <submittedName>
        <fullName evidence="1">Uncharacterized protein</fullName>
    </submittedName>
</protein>
<dbReference type="EMBL" id="JBBPBN010000026">
    <property type="protein sequence ID" value="KAK9008059.1"/>
    <property type="molecule type" value="Genomic_DNA"/>
</dbReference>
<gene>
    <name evidence="1" type="ORF">V6N11_074963</name>
</gene>
<dbReference type="Proteomes" id="UP001396334">
    <property type="component" value="Unassembled WGS sequence"/>
</dbReference>
<proteinExistence type="predicted"/>
<organism evidence="1 2">
    <name type="scientific">Hibiscus sabdariffa</name>
    <name type="common">roselle</name>
    <dbReference type="NCBI Taxonomy" id="183260"/>
    <lineage>
        <taxon>Eukaryota</taxon>
        <taxon>Viridiplantae</taxon>
        <taxon>Streptophyta</taxon>
        <taxon>Embryophyta</taxon>
        <taxon>Tracheophyta</taxon>
        <taxon>Spermatophyta</taxon>
        <taxon>Magnoliopsida</taxon>
        <taxon>eudicotyledons</taxon>
        <taxon>Gunneridae</taxon>
        <taxon>Pentapetalae</taxon>
        <taxon>rosids</taxon>
        <taxon>malvids</taxon>
        <taxon>Malvales</taxon>
        <taxon>Malvaceae</taxon>
        <taxon>Malvoideae</taxon>
        <taxon>Hibiscus</taxon>
    </lineage>
</organism>
<name>A0ABR2R5B7_9ROSI</name>
<sequence>MVVGRPVLFPPLRLRLLGIQTHEDEGKGGKKGMGRKIPRLCMDVRVEELSSAPPSWLRVHSRPSWEARALALACWEVLIEAGFNSCLPLGPFFSCHDWMQQVIQLPCYSSMEHLVPTQQMDT</sequence>
<evidence type="ECO:0000313" key="2">
    <source>
        <dbReference type="Proteomes" id="UP001396334"/>
    </source>
</evidence>
<accession>A0ABR2R5B7</accession>